<keyword evidence="3" id="KW-1185">Reference proteome</keyword>
<feature type="signal peptide" evidence="1">
    <location>
        <begin position="1"/>
        <end position="32"/>
    </location>
</feature>
<proteinExistence type="predicted"/>
<name>A0A317CXV7_9ACTN</name>
<accession>A0A317CXV7</accession>
<gene>
    <name evidence="2" type="ORF">DKT68_19025</name>
</gene>
<reference evidence="2 3" key="1">
    <citation type="submission" date="2018-05" db="EMBL/GenBank/DDBJ databases">
        <title>Micromonospora atacamensis sp. nov., a novel actinobacteria isolated from high altitude Atacama Desert soil.</title>
        <authorList>
            <person name="Carro L."/>
            <person name="Golinska P."/>
            <person name="Klenk H.-P."/>
            <person name="Goodfellow M."/>
        </authorList>
    </citation>
    <scope>NUCLEOTIDE SEQUENCE [LARGE SCALE GENOMIC DNA]</scope>
    <source>
        <strain evidence="2 3">5R2A7</strain>
    </source>
</reference>
<protein>
    <submittedName>
        <fullName evidence="2">Uncharacterized protein</fullName>
    </submittedName>
</protein>
<evidence type="ECO:0000256" key="1">
    <source>
        <dbReference type="SAM" id="SignalP"/>
    </source>
</evidence>
<comment type="caution">
    <text evidence="2">The sequence shown here is derived from an EMBL/GenBank/DDBJ whole genome shotgun (WGS) entry which is preliminary data.</text>
</comment>
<dbReference type="AlphaFoldDB" id="A0A317CXV7"/>
<dbReference type="EMBL" id="QGKR01000223">
    <property type="protein sequence ID" value="PWR07458.1"/>
    <property type="molecule type" value="Genomic_DNA"/>
</dbReference>
<feature type="chain" id="PRO_5016257454" evidence="1">
    <location>
        <begin position="33"/>
        <end position="540"/>
    </location>
</feature>
<dbReference type="RefSeq" id="WP_109818763.1">
    <property type="nucleotide sequence ID" value="NZ_QGKR01000223.1"/>
</dbReference>
<evidence type="ECO:0000313" key="3">
    <source>
        <dbReference type="Proteomes" id="UP000245410"/>
    </source>
</evidence>
<dbReference type="OrthoDB" id="3954202at2"/>
<sequence>MSLTFARRLVHGALTLAVAVAATTLGATAAHAAVPRLALTALAFEQPMVDVTEEYAANRLTWTVTNTDPDATSIHGTVTMRMRSSVTGALVGHDWTVRYGFEETCCSDGVYESGTPQESTYSYYLPVRRYADASTATWEVTKVTISASDRSANISGTQLQSFGYRFTARTLIDTTGPTIQSIGLSPSRPPYFYVGNGPATVTYEFTAQDGESGFWKGTIRLAGPDGAAVTTPFTWERDQYSTGVRCGQVSGGDREATYMSCAIVVTLPASAAPGNWRIASLVLHNNAGGTTTYKSPTAPSITTTSNSTVQASDFAISPNPVNNWRDEVMVELTMSVTGARKGVSAVNVDFTGGCTQWGAPGVKADGRISVPVMVYRQTQECEVEGISVLDGAGNVALYGTAFGAPDPGLTITQVPSTNPPVALGATLNPSSLPTSEVGQRSVALTIAAEVQVAPINGIGVYLYDSDGTVVSQSFGGTSQADDGTVTHWLYLPWEGLAPGDYTVGFVLNDAARMSSAWNMPDRSDSRTLPGGPVVLTVTEG</sequence>
<organism evidence="2 3">
    <name type="scientific">Micromonospora acroterricola</name>
    <dbReference type="NCBI Taxonomy" id="2202421"/>
    <lineage>
        <taxon>Bacteria</taxon>
        <taxon>Bacillati</taxon>
        <taxon>Actinomycetota</taxon>
        <taxon>Actinomycetes</taxon>
        <taxon>Micromonosporales</taxon>
        <taxon>Micromonosporaceae</taxon>
        <taxon>Micromonospora</taxon>
    </lineage>
</organism>
<keyword evidence="1" id="KW-0732">Signal</keyword>
<dbReference type="Proteomes" id="UP000245410">
    <property type="component" value="Unassembled WGS sequence"/>
</dbReference>
<evidence type="ECO:0000313" key="2">
    <source>
        <dbReference type="EMBL" id="PWR07458.1"/>
    </source>
</evidence>